<dbReference type="AlphaFoldDB" id="A0A5A7UNI4"/>
<evidence type="ECO:0000256" key="1">
    <source>
        <dbReference type="SAM" id="MobiDB-lite"/>
    </source>
</evidence>
<proteinExistence type="predicted"/>
<protein>
    <submittedName>
        <fullName evidence="2">Uncharacterized protein</fullName>
    </submittedName>
</protein>
<gene>
    <name evidence="2" type="ORF">E6C27_scaffold288G001510</name>
</gene>
<comment type="caution">
    <text evidence="2">The sequence shown here is derived from an EMBL/GenBank/DDBJ whole genome shotgun (WGS) entry which is preliminary data.</text>
</comment>
<dbReference type="EMBL" id="SSTE01007373">
    <property type="protein sequence ID" value="KAA0056630.1"/>
    <property type="molecule type" value="Genomic_DNA"/>
</dbReference>
<sequence>MEEESSKEEEVVKPSKKRKVTMKKKVFREQFAKRTKWDRTPTRKYHDSTISMDKITLIYCIMEEIPENMGQIIYEDIITWVKHPRGDDSFWDLFQDSICDPLAFIDDAFKASDDASQTSVVSPSKEVLEKAVDDPLQKGKETTSEAAGKTSLPLLPKQTREPATQNAKQKEMIRDDEDGEDYVFKFINDYICKPMGNGFEVVFQ</sequence>
<organism evidence="2 3">
    <name type="scientific">Cucumis melo var. makuwa</name>
    <name type="common">Oriental melon</name>
    <dbReference type="NCBI Taxonomy" id="1194695"/>
    <lineage>
        <taxon>Eukaryota</taxon>
        <taxon>Viridiplantae</taxon>
        <taxon>Streptophyta</taxon>
        <taxon>Embryophyta</taxon>
        <taxon>Tracheophyta</taxon>
        <taxon>Spermatophyta</taxon>
        <taxon>Magnoliopsida</taxon>
        <taxon>eudicotyledons</taxon>
        <taxon>Gunneridae</taxon>
        <taxon>Pentapetalae</taxon>
        <taxon>rosids</taxon>
        <taxon>fabids</taxon>
        <taxon>Cucurbitales</taxon>
        <taxon>Cucurbitaceae</taxon>
        <taxon>Benincaseae</taxon>
        <taxon>Cucumis</taxon>
    </lineage>
</organism>
<evidence type="ECO:0000313" key="3">
    <source>
        <dbReference type="Proteomes" id="UP000321393"/>
    </source>
</evidence>
<feature type="region of interest" description="Disordered" evidence="1">
    <location>
        <begin position="131"/>
        <end position="174"/>
    </location>
</feature>
<dbReference type="Proteomes" id="UP000321393">
    <property type="component" value="Unassembled WGS sequence"/>
</dbReference>
<name>A0A5A7UNI4_CUCMM</name>
<reference evidence="2 3" key="1">
    <citation type="submission" date="2019-08" db="EMBL/GenBank/DDBJ databases">
        <title>Draft genome sequences of two oriental melons (Cucumis melo L. var makuwa).</title>
        <authorList>
            <person name="Kwon S.-Y."/>
        </authorList>
    </citation>
    <scope>NUCLEOTIDE SEQUENCE [LARGE SCALE GENOMIC DNA]</scope>
    <source>
        <strain evidence="3">cv. SW 3</strain>
        <tissue evidence="2">Leaf</tissue>
    </source>
</reference>
<evidence type="ECO:0000313" key="2">
    <source>
        <dbReference type="EMBL" id="KAA0056630.1"/>
    </source>
</evidence>
<accession>A0A5A7UNI4</accession>
<feature type="compositionally biased region" description="Basic and acidic residues" evidence="1">
    <location>
        <begin position="131"/>
        <end position="143"/>
    </location>
</feature>